<evidence type="ECO:0000313" key="10">
    <source>
        <dbReference type="Proteomes" id="UP000001026"/>
    </source>
</evidence>
<keyword evidence="5 7" id="KW-1133">Transmembrane helix</keyword>
<dbReference type="PANTHER" id="PTHR30043:SF1">
    <property type="entry name" value="ABC TRANSPORT SYSTEM PERMEASE PROTEIN P69"/>
    <property type="match status" value="1"/>
</dbReference>
<feature type="transmembrane region" description="Helical" evidence="7">
    <location>
        <begin position="205"/>
        <end position="225"/>
    </location>
</feature>
<reference evidence="9 10" key="1">
    <citation type="journal article" date="2003" name="Nature">
        <title>Genome divergence in two Prochlorococcus ecotypes reflects oceanic niche differentiation.</title>
        <authorList>
            <person name="Rocap G."/>
            <person name="Larimer F.W."/>
            <person name="Lamerdin J.E."/>
            <person name="Malfatti S."/>
            <person name="Chain P."/>
            <person name="Ahlgren N.A."/>
            <person name="Arellano A."/>
            <person name="Coleman M."/>
            <person name="Hauser L."/>
            <person name="Hess W.R."/>
            <person name="Johnson Z.I."/>
            <person name="Land M.L."/>
            <person name="Lindell D."/>
            <person name="Post A.F."/>
            <person name="Regala W."/>
            <person name="Shah M."/>
            <person name="Shaw S.L."/>
            <person name="Steglich C."/>
            <person name="Sullivan M.B."/>
            <person name="Ting C.S."/>
            <person name="Tolonen A."/>
            <person name="Webb E.A."/>
            <person name="Zinser E.R."/>
            <person name="Chisholm S.W."/>
        </authorList>
    </citation>
    <scope>NUCLEOTIDE SEQUENCE [LARGE SCALE GENOMIC DNA]</scope>
    <source>
        <strain evidence="10">CCMP1986 / NIES-2087 / MED4</strain>
    </source>
</reference>
<accession>Q7V220</accession>
<feature type="domain" description="ABC transmembrane type-1" evidence="8">
    <location>
        <begin position="62"/>
        <end position="253"/>
    </location>
</feature>
<feature type="transmembrane region" description="Helical" evidence="7">
    <location>
        <begin position="474"/>
        <end position="491"/>
    </location>
</feature>
<dbReference type="InterPro" id="IPR035906">
    <property type="entry name" value="MetI-like_sf"/>
</dbReference>
<dbReference type="RefSeq" id="WP_011132305.1">
    <property type="nucleotide sequence ID" value="NC_005072.1"/>
</dbReference>
<evidence type="ECO:0000313" key="9">
    <source>
        <dbReference type="EMBL" id="CAE19130.1"/>
    </source>
</evidence>
<keyword evidence="3" id="KW-1003">Cell membrane</keyword>
<feature type="transmembrane region" description="Helical" evidence="7">
    <location>
        <begin position="442"/>
        <end position="462"/>
    </location>
</feature>
<feature type="transmembrane region" description="Helical" evidence="7">
    <location>
        <begin position="129"/>
        <end position="146"/>
    </location>
</feature>
<dbReference type="SUPFAM" id="SSF161098">
    <property type="entry name" value="MetI-like"/>
    <property type="match status" value="2"/>
</dbReference>
<evidence type="ECO:0000256" key="6">
    <source>
        <dbReference type="ARBA" id="ARBA00023136"/>
    </source>
</evidence>
<name>Q7V220_PROMP</name>
<keyword evidence="4 7" id="KW-0812">Transmembrane</keyword>
<sequence>MNKLKLNSSSITFLPILVCIPIAYELFINFHIGGIELFKEFIISAFNPKINNEIIFTLVKRLNETIFIAFFSWLISIIFGVIFGILSSEIFYKILNLPIFLKRFLNLFLTFIRSIHEIIWGLILMQIYGINFSIGIIAICIPYVAINAKVFSEQIENINLKTIESIKQINGIKSSTLITLVWAPVIETFKNFGLYRLECAIRSTAVLGLFGVGGIGTSIFLSFQTLNFRELWTYLWGLAFLIIISKKLLKRFNLSNTSKNLLTSFVIALFCISLFSLSFFVYFIFNKNAIPFNSINNLLISNVNFISYDFLKLLLETIVLCLLSTGIAISFPPLFILIFNNKIGITIIRIISFLFRLIPPPVLILILLMFNDPSISLAAITLGLHNAAITSKLLLANLHNQDNKQYIAMKSLGVAKRSSWLYGLFVKQANSYLAYCAYRSDIIIRETAILGVIGSVGLGWQLQESLTSFAWEEVIVILFAYSSIAIIGELINGKIKINLT</sequence>
<evidence type="ECO:0000256" key="2">
    <source>
        <dbReference type="ARBA" id="ARBA00022448"/>
    </source>
</evidence>
<protein>
    <submittedName>
        <fullName evidence="9">Putative phosphonate ABC transporter</fullName>
    </submittedName>
</protein>
<dbReference type="GO" id="GO:0005886">
    <property type="term" value="C:plasma membrane"/>
    <property type="evidence" value="ECO:0007669"/>
    <property type="project" value="UniProtKB-SubCell"/>
</dbReference>
<feature type="transmembrane region" description="Helical" evidence="7">
    <location>
        <begin position="375"/>
        <end position="395"/>
    </location>
</feature>
<dbReference type="eggNOG" id="COG3639">
    <property type="taxonomic scope" value="Bacteria"/>
</dbReference>
<dbReference type="PROSITE" id="PS50928">
    <property type="entry name" value="ABC_TM1"/>
    <property type="match status" value="1"/>
</dbReference>
<evidence type="ECO:0000256" key="1">
    <source>
        <dbReference type="ARBA" id="ARBA00004651"/>
    </source>
</evidence>
<evidence type="ECO:0000259" key="8">
    <source>
        <dbReference type="PROSITE" id="PS50928"/>
    </source>
</evidence>
<feature type="transmembrane region" description="Helical" evidence="7">
    <location>
        <begin position="231"/>
        <end position="249"/>
    </location>
</feature>
<dbReference type="Proteomes" id="UP000001026">
    <property type="component" value="Chromosome"/>
</dbReference>
<evidence type="ECO:0000256" key="7">
    <source>
        <dbReference type="SAM" id="Phobius"/>
    </source>
</evidence>
<feature type="transmembrane region" description="Helical" evidence="7">
    <location>
        <begin position="346"/>
        <end position="369"/>
    </location>
</feature>
<dbReference type="PANTHER" id="PTHR30043">
    <property type="entry name" value="PHOSPHONATES TRANSPORT SYSTEM PERMEASE PROTEIN"/>
    <property type="match status" value="1"/>
</dbReference>
<dbReference type="OrthoDB" id="8557224at2"/>
<feature type="transmembrane region" description="Helical" evidence="7">
    <location>
        <begin position="66"/>
        <end position="92"/>
    </location>
</feature>
<dbReference type="AlphaFoldDB" id="Q7V220"/>
<feature type="transmembrane region" description="Helical" evidence="7">
    <location>
        <begin position="317"/>
        <end position="339"/>
    </location>
</feature>
<keyword evidence="6 7" id="KW-0472">Membrane</keyword>
<dbReference type="EMBL" id="BX548174">
    <property type="protein sequence ID" value="CAE19130.1"/>
    <property type="molecule type" value="Genomic_DNA"/>
</dbReference>
<evidence type="ECO:0000256" key="4">
    <source>
        <dbReference type="ARBA" id="ARBA00022692"/>
    </source>
</evidence>
<dbReference type="Gene3D" id="1.10.3720.10">
    <property type="entry name" value="MetI-like"/>
    <property type="match status" value="2"/>
</dbReference>
<dbReference type="STRING" id="59919.PMM0671"/>
<comment type="subcellular location">
    <subcellularLocation>
        <location evidence="1">Cell membrane</location>
        <topology evidence="1">Multi-pass membrane protein</topology>
    </subcellularLocation>
</comment>
<dbReference type="HOGENOM" id="CLU_029036_2_0_3"/>
<evidence type="ECO:0000256" key="3">
    <source>
        <dbReference type="ARBA" id="ARBA00022475"/>
    </source>
</evidence>
<evidence type="ECO:0000256" key="5">
    <source>
        <dbReference type="ARBA" id="ARBA00022989"/>
    </source>
</evidence>
<dbReference type="KEGG" id="pmm:PMM0671"/>
<organism evidence="9 10">
    <name type="scientific">Prochlorococcus marinus subsp. pastoris (strain CCMP1986 / NIES-2087 / MED4)</name>
    <dbReference type="NCBI Taxonomy" id="59919"/>
    <lineage>
        <taxon>Bacteria</taxon>
        <taxon>Bacillati</taxon>
        <taxon>Cyanobacteriota</taxon>
        <taxon>Cyanophyceae</taxon>
        <taxon>Synechococcales</taxon>
        <taxon>Prochlorococcaceae</taxon>
        <taxon>Prochlorococcus</taxon>
    </lineage>
</organism>
<proteinExistence type="predicted"/>
<dbReference type="InterPro" id="IPR000515">
    <property type="entry name" value="MetI-like"/>
</dbReference>
<gene>
    <name evidence="9" type="ordered locus">PMM0671</name>
</gene>
<feature type="transmembrane region" description="Helical" evidence="7">
    <location>
        <begin position="12"/>
        <end position="32"/>
    </location>
</feature>
<dbReference type="GO" id="GO:0055085">
    <property type="term" value="P:transmembrane transport"/>
    <property type="evidence" value="ECO:0007669"/>
    <property type="project" value="InterPro"/>
</dbReference>
<feature type="transmembrane region" description="Helical" evidence="7">
    <location>
        <begin position="261"/>
        <end position="285"/>
    </location>
</feature>
<keyword evidence="2" id="KW-0813">Transport</keyword>